<protein>
    <submittedName>
        <fullName evidence="1">Uncharacterized protein</fullName>
    </submittedName>
</protein>
<keyword evidence="2" id="KW-1185">Reference proteome</keyword>
<dbReference type="Proteomes" id="UP000054843">
    <property type="component" value="Unassembled WGS sequence"/>
</dbReference>
<proteinExistence type="predicted"/>
<name>A0A0V1MPB5_9BILA</name>
<comment type="caution">
    <text evidence="1">The sequence shown here is derived from an EMBL/GenBank/DDBJ whole genome shotgun (WGS) entry which is preliminary data.</text>
</comment>
<dbReference type="OrthoDB" id="10528749at2759"/>
<evidence type="ECO:0000313" key="2">
    <source>
        <dbReference type="Proteomes" id="UP000054843"/>
    </source>
</evidence>
<dbReference type="AlphaFoldDB" id="A0A0V1MPB5"/>
<evidence type="ECO:0000313" key="1">
    <source>
        <dbReference type="EMBL" id="KRZ73581.1"/>
    </source>
</evidence>
<gene>
    <name evidence="1" type="ORF">T10_9469</name>
</gene>
<sequence>MLTNQNNQNRWMKNTVNPNDLKLKMMTKRNSLNSWKNHSIRCGAAELNERNVERKCFYFASDAAKMKKQKAACHVKLLKGRQPATTGAALMRSLQLACS</sequence>
<dbReference type="EMBL" id="JYDO01000061">
    <property type="protein sequence ID" value="KRZ73581.1"/>
    <property type="molecule type" value="Genomic_DNA"/>
</dbReference>
<accession>A0A0V1MPB5</accession>
<organism evidence="1 2">
    <name type="scientific">Trichinella papuae</name>
    <dbReference type="NCBI Taxonomy" id="268474"/>
    <lineage>
        <taxon>Eukaryota</taxon>
        <taxon>Metazoa</taxon>
        <taxon>Ecdysozoa</taxon>
        <taxon>Nematoda</taxon>
        <taxon>Enoplea</taxon>
        <taxon>Dorylaimia</taxon>
        <taxon>Trichinellida</taxon>
        <taxon>Trichinellidae</taxon>
        <taxon>Trichinella</taxon>
    </lineage>
</organism>
<reference evidence="1 2" key="1">
    <citation type="submission" date="2015-01" db="EMBL/GenBank/DDBJ databases">
        <title>Evolution of Trichinella species and genotypes.</title>
        <authorList>
            <person name="Korhonen P.K."/>
            <person name="Edoardo P."/>
            <person name="Giuseppe L.R."/>
            <person name="Gasser R.B."/>
        </authorList>
    </citation>
    <scope>NUCLEOTIDE SEQUENCE [LARGE SCALE GENOMIC DNA]</scope>
    <source>
        <strain evidence="1">ISS1980</strain>
    </source>
</reference>